<evidence type="ECO:0000313" key="4">
    <source>
        <dbReference type="Proteomes" id="UP000268033"/>
    </source>
</evidence>
<comment type="caution">
    <text evidence="3">The sequence shown here is derived from an EMBL/GenBank/DDBJ whole genome shotgun (WGS) entry which is preliminary data.</text>
</comment>
<dbReference type="Pfam" id="PF06877">
    <property type="entry name" value="RraB"/>
    <property type="match status" value="1"/>
</dbReference>
<evidence type="ECO:0000259" key="2">
    <source>
        <dbReference type="Pfam" id="PF06877"/>
    </source>
</evidence>
<proteinExistence type="predicted"/>
<gene>
    <name evidence="3" type="ORF">EDC28_103326</name>
</gene>
<accession>A0A3N1PBF2</accession>
<dbReference type="NCBIfam" id="NF008393">
    <property type="entry name" value="PRK11191.1"/>
    <property type="match status" value="1"/>
</dbReference>
<dbReference type="STRING" id="584787.GCA_001247655_00093"/>
<evidence type="ECO:0000313" key="3">
    <source>
        <dbReference type="EMBL" id="ROQ28732.1"/>
    </source>
</evidence>
<dbReference type="PIRSF" id="PIRSF018193">
    <property type="entry name" value="UCP018193"/>
    <property type="match status" value="1"/>
</dbReference>
<reference evidence="3 4" key="1">
    <citation type="submission" date="2018-11" db="EMBL/GenBank/DDBJ databases">
        <title>Genomic Encyclopedia of Type Strains, Phase IV (KMG-IV): sequencing the most valuable type-strain genomes for metagenomic binning, comparative biology and taxonomic classification.</title>
        <authorList>
            <person name="Goeker M."/>
        </authorList>
    </citation>
    <scope>NUCLEOTIDE SEQUENCE [LARGE SCALE GENOMIC DNA]</scope>
    <source>
        <strain evidence="3 4">DSM 21945</strain>
    </source>
</reference>
<dbReference type="InterPro" id="IPR016716">
    <property type="entry name" value="RraB"/>
</dbReference>
<dbReference type="Proteomes" id="UP000268033">
    <property type="component" value="Unassembled WGS sequence"/>
</dbReference>
<keyword evidence="1" id="KW-0963">Cytoplasm</keyword>
<sequence>MSLAARLEAQHQDNQDIVDTLIEDGADLNDEFVVEHHFACANFDKLEKLAVEVFKLGFDVTDAEEMREGRNILFCFDAVREGPLVLEELNEDTDTLMKLADRFGVDYDGWGTYFGEEVDEDYEEEDEDE</sequence>
<dbReference type="InterPro" id="IPR009671">
    <property type="entry name" value="RraB_dom"/>
</dbReference>
<organism evidence="3 4">
    <name type="scientific">Gallaecimonas pentaromativorans</name>
    <dbReference type="NCBI Taxonomy" id="584787"/>
    <lineage>
        <taxon>Bacteria</taxon>
        <taxon>Pseudomonadati</taxon>
        <taxon>Pseudomonadota</taxon>
        <taxon>Gammaproteobacteria</taxon>
        <taxon>Enterobacterales</taxon>
        <taxon>Gallaecimonadaceae</taxon>
        <taxon>Gallaecimonas</taxon>
    </lineage>
</organism>
<dbReference type="InterPro" id="IPR036701">
    <property type="entry name" value="RraB-like_sf"/>
</dbReference>
<dbReference type="Gene3D" id="3.30.70.970">
    <property type="entry name" value="RraB-like"/>
    <property type="match status" value="1"/>
</dbReference>
<keyword evidence="4" id="KW-1185">Reference proteome</keyword>
<dbReference type="AlphaFoldDB" id="A0A3N1PBF2"/>
<evidence type="ECO:0000256" key="1">
    <source>
        <dbReference type="ARBA" id="ARBA00022490"/>
    </source>
</evidence>
<protein>
    <recommendedName>
        <fullName evidence="2">Regulator of ribonuclease activity B domain-containing protein</fullName>
    </recommendedName>
</protein>
<name>A0A3N1PBF2_9GAMM</name>
<dbReference type="SUPFAM" id="SSF89946">
    <property type="entry name" value="Hypothetical protein VC0424"/>
    <property type="match status" value="1"/>
</dbReference>
<dbReference type="EMBL" id="RJUL01000003">
    <property type="protein sequence ID" value="ROQ28732.1"/>
    <property type="molecule type" value="Genomic_DNA"/>
</dbReference>
<feature type="domain" description="Regulator of ribonuclease activity B" evidence="2">
    <location>
        <begin position="12"/>
        <end position="112"/>
    </location>
</feature>
<dbReference type="RefSeq" id="WP_123421120.1">
    <property type="nucleotide sequence ID" value="NZ_JBLXAC010000001.1"/>
</dbReference>